<dbReference type="Proteomes" id="UP000283269">
    <property type="component" value="Unassembled WGS sequence"/>
</dbReference>
<feature type="compositionally biased region" description="Gly residues" evidence="1">
    <location>
        <begin position="13"/>
        <end position="38"/>
    </location>
</feature>
<reference evidence="2 3" key="1">
    <citation type="journal article" date="2018" name="Evol. Lett.">
        <title>Horizontal gene cluster transfer increased hallucinogenic mushroom diversity.</title>
        <authorList>
            <person name="Reynolds H.T."/>
            <person name="Vijayakumar V."/>
            <person name="Gluck-Thaler E."/>
            <person name="Korotkin H.B."/>
            <person name="Matheny P.B."/>
            <person name="Slot J.C."/>
        </authorList>
    </citation>
    <scope>NUCLEOTIDE SEQUENCE [LARGE SCALE GENOMIC DNA]</scope>
    <source>
        <strain evidence="2 3">2631</strain>
    </source>
</reference>
<dbReference type="AlphaFoldDB" id="A0A409WXT1"/>
<evidence type="ECO:0000256" key="1">
    <source>
        <dbReference type="SAM" id="MobiDB-lite"/>
    </source>
</evidence>
<gene>
    <name evidence="2" type="ORF">CVT25_004055</name>
</gene>
<dbReference type="InParanoid" id="A0A409WXT1"/>
<keyword evidence="3" id="KW-1185">Reference proteome</keyword>
<dbReference type="EMBL" id="NHYD01003028">
    <property type="protein sequence ID" value="PPQ83315.1"/>
    <property type="molecule type" value="Genomic_DNA"/>
</dbReference>
<sequence length="79" mass="7628">MWGRARVSGLGVATGAGIDTGVGAGAGSGAGAGPGPGGAPSLSDHDVGYYRVFIPARVPTAPSPSPSHYPTGRRLEGPS</sequence>
<evidence type="ECO:0000313" key="2">
    <source>
        <dbReference type="EMBL" id="PPQ83315.1"/>
    </source>
</evidence>
<organism evidence="2 3">
    <name type="scientific">Psilocybe cyanescens</name>
    <dbReference type="NCBI Taxonomy" id="93625"/>
    <lineage>
        <taxon>Eukaryota</taxon>
        <taxon>Fungi</taxon>
        <taxon>Dikarya</taxon>
        <taxon>Basidiomycota</taxon>
        <taxon>Agaricomycotina</taxon>
        <taxon>Agaricomycetes</taxon>
        <taxon>Agaricomycetidae</taxon>
        <taxon>Agaricales</taxon>
        <taxon>Agaricineae</taxon>
        <taxon>Strophariaceae</taxon>
        <taxon>Psilocybe</taxon>
    </lineage>
</organism>
<protein>
    <submittedName>
        <fullName evidence="2">Uncharacterized protein</fullName>
    </submittedName>
</protein>
<proteinExistence type="predicted"/>
<accession>A0A409WXT1</accession>
<comment type="caution">
    <text evidence="2">The sequence shown here is derived from an EMBL/GenBank/DDBJ whole genome shotgun (WGS) entry which is preliminary data.</text>
</comment>
<evidence type="ECO:0000313" key="3">
    <source>
        <dbReference type="Proteomes" id="UP000283269"/>
    </source>
</evidence>
<feature type="region of interest" description="Disordered" evidence="1">
    <location>
        <begin position="56"/>
        <end position="79"/>
    </location>
</feature>
<feature type="region of interest" description="Disordered" evidence="1">
    <location>
        <begin position="13"/>
        <end position="43"/>
    </location>
</feature>
<name>A0A409WXT1_PSICY</name>